<keyword evidence="2" id="KW-1185">Reference proteome</keyword>
<reference evidence="1 2" key="1">
    <citation type="submission" date="2019-09" db="EMBL/GenBank/DDBJ databases">
        <title>Complete Genome Sequence of Lactobacillus nenjiangensis SH-Y15, isolated from sauerkraut.</title>
        <authorList>
            <person name="Yang H."/>
        </authorList>
    </citation>
    <scope>NUCLEOTIDE SEQUENCE [LARGE SCALE GENOMIC DNA]</scope>
    <source>
        <strain evidence="1 2">SH-Y15</strain>
    </source>
</reference>
<accession>A0A5P1X3L0</accession>
<dbReference type="KEGG" id="lnn:F0161_04720"/>
<dbReference type="OrthoDB" id="1644322at2"/>
<evidence type="ECO:0008006" key="3">
    <source>
        <dbReference type="Google" id="ProtNLM"/>
    </source>
</evidence>
<dbReference type="EMBL" id="CP043939">
    <property type="protein sequence ID" value="QER67229.1"/>
    <property type="molecule type" value="Genomic_DNA"/>
</dbReference>
<evidence type="ECO:0000313" key="1">
    <source>
        <dbReference type="EMBL" id="QER67229.1"/>
    </source>
</evidence>
<evidence type="ECO:0000313" key="2">
    <source>
        <dbReference type="Proteomes" id="UP000325295"/>
    </source>
</evidence>
<proteinExistence type="predicted"/>
<dbReference type="RefSeq" id="WP_150203871.1">
    <property type="nucleotide sequence ID" value="NZ_CP043939.1"/>
</dbReference>
<dbReference type="Proteomes" id="UP000325295">
    <property type="component" value="Chromosome"/>
</dbReference>
<dbReference type="AlphaFoldDB" id="A0A5P1X3L0"/>
<protein>
    <recommendedName>
        <fullName evidence="3">DNA-directed RNA polymerase beta subunit</fullName>
    </recommendedName>
</protein>
<sequence length="134" mass="15479">MIHKAKDETVPDVFFRRDYQDRGMIKWAGFFLSDHTSAIKKMHKDEEAEPVRPSQSIDEKSEIIYDALFGHKLVAIQMSYVEGGNLLPIIEGIVESADEGKLWVKKVNQEQATQYEVDDIRNIQIVDNPKWENS</sequence>
<organism evidence="1 2">
    <name type="scientific">Paucilactobacillus nenjiangensis</name>
    <dbReference type="NCBI Taxonomy" id="1296540"/>
    <lineage>
        <taxon>Bacteria</taxon>
        <taxon>Bacillati</taxon>
        <taxon>Bacillota</taxon>
        <taxon>Bacilli</taxon>
        <taxon>Lactobacillales</taxon>
        <taxon>Lactobacillaceae</taxon>
        <taxon>Paucilactobacillus</taxon>
    </lineage>
</organism>
<name>A0A5P1X3L0_9LACO</name>
<gene>
    <name evidence="1" type="ORF">F0161_04720</name>
</gene>